<evidence type="ECO:0000313" key="1">
    <source>
        <dbReference type="EMBL" id="CAD7400523.1"/>
    </source>
</evidence>
<dbReference type="AlphaFoldDB" id="A0A7R9CS90"/>
<accession>A0A7R9CS90</accession>
<sequence>MNMTIAAHYLTVRDSDPVGWILNGSSPGQIANTVDDCDKRWNETMQIRWGGGGGGNGPLAICEILQVFSHNARHSAVSSSSLRHCANIASPLFPSLFIHPSSPATKQDSPDLPRPGGGRMWRFGRAAEKTVNSNHKVPSTVAVPGRKIVNLVHETSFADEIDDKNEERGEEIEKFKHRLEEKMKDML</sequence>
<name>A0A7R9CS90_TIMCR</name>
<proteinExistence type="predicted"/>
<organism evidence="1">
    <name type="scientific">Timema cristinae</name>
    <name type="common">Walking stick</name>
    <dbReference type="NCBI Taxonomy" id="61476"/>
    <lineage>
        <taxon>Eukaryota</taxon>
        <taxon>Metazoa</taxon>
        <taxon>Ecdysozoa</taxon>
        <taxon>Arthropoda</taxon>
        <taxon>Hexapoda</taxon>
        <taxon>Insecta</taxon>
        <taxon>Pterygota</taxon>
        <taxon>Neoptera</taxon>
        <taxon>Polyneoptera</taxon>
        <taxon>Phasmatodea</taxon>
        <taxon>Timematodea</taxon>
        <taxon>Timematoidea</taxon>
        <taxon>Timematidae</taxon>
        <taxon>Timema</taxon>
    </lineage>
</organism>
<protein>
    <submittedName>
        <fullName evidence="1">Uncharacterized protein</fullName>
    </submittedName>
</protein>
<dbReference type="EMBL" id="OC318095">
    <property type="protein sequence ID" value="CAD7400523.1"/>
    <property type="molecule type" value="Genomic_DNA"/>
</dbReference>
<gene>
    <name evidence="1" type="ORF">TCEB3V08_LOCUS5565</name>
</gene>
<reference evidence="1" key="1">
    <citation type="submission" date="2020-11" db="EMBL/GenBank/DDBJ databases">
        <authorList>
            <person name="Tran Van P."/>
        </authorList>
    </citation>
    <scope>NUCLEOTIDE SEQUENCE</scope>
</reference>